<reference evidence="2 4" key="1">
    <citation type="journal article" date="2017" name="Nat. Microbiol.">
        <title>Natural product diversity associated with the nematode symbionts Photorhabdus and Xenorhabdus.</title>
        <authorList>
            <person name="Tobias N.J."/>
            <person name="Wolff H."/>
            <person name="Djahanschiri B."/>
            <person name="Grundmann F."/>
            <person name="Kronenwerth M."/>
            <person name="Shi Y.M."/>
            <person name="Simonyi S."/>
            <person name="Grun P."/>
            <person name="Shapiro-Ilan D."/>
            <person name="Pidot S.J."/>
            <person name="Stinear T.P."/>
            <person name="Ebersberger I."/>
            <person name="Bode H.B."/>
        </authorList>
    </citation>
    <scope>NUCLEOTIDE SEQUENCE [LARGE SCALE GENOMIC DNA]</scope>
    <source>
        <strain evidence="2 4">DSM 16342</strain>
    </source>
</reference>
<accession>A0A2D0J0M5</accession>
<proteinExistence type="predicted"/>
<keyword evidence="1" id="KW-1133">Transmembrane helix</keyword>
<dbReference type="OrthoDB" id="9759894at2"/>
<name>A0A2D0J0M5_XENBU</name>
<evidence type="ECO:0000313" key="4">
    <source>
        <dbReference type="Proteomes" id="UP000225833"/>
    </source>
</evidence>
<keyword evidence="1" id="KW-0472">Membrane</keyword>
<dbReference type="Proteomes" id="UP000665047">
    <property type="component" value="Chromosome"/>
</dbReference>
<reference evidence="3 5" key="2">
    <citation type="submission" date="2021-03" db="EMBL/GenBank/DDBJ databases">
        <title>Complete Genome Sequence Data of Xenorhabdus budapestensis strain C72, a Candidate Biological Control Agent, from China.</title>
        <authorList>
            <person name="LI B."/>
            <person name="WANG S."/>
            <person name="QIU D."/>
        </authorList>
    </citation>
    <scope>NUCLEOTIDE SEQUENCE [LARGE SCALE GENOMIC DNA]</scope>
    <source>
        <strain evidence="3 5">C-7-2</strain>
    </source>
</reference>
<keyword evidence="1" id="KW-0812">Transmembrane</keyword>
<sequence>MQGSDLNVLSILYMIMMALIGIYSLSIATSNFWMIKVHWLERVLFTIAAILLIKPDIWTDLAGRMPIVLSGGIHLLRYKHYRTVLRDNSSKHDLGAN</sequence>
<evidence type="ECO:0000313" key="5">
    <source>
        <dbReference type="Proteomes" id="UP000665047"/>
    </source>
</evidence>
<evidence type="ECO:0000313" key="2">
    <source>
        <dbReference type="EMBL" id="PHM27795.1"/>
    </source>
</evidence>
<organism evidence="2 4">
    <name type="scientific">Xenorhabdus budapestensis</name>
    <dbReference type="NCBI Taxonomy" id="290110"/>
    <lineage>
        <taxon>Bacteria</taxon>
        <taxon>Pseudomonadati</taxon>
        <taxon>Pseudomonadota</taxon>
        <taxon>Gammaproteobacteria</taxon>
        <taxon>Enterobacterales</taxon>
        <taxon>Morganellaceae</taxon>
        <taxon>Xenorhabdus</taxon>
    </lineage>
</organism>
<evidence type="ECO:0000256" key="1">
    <source>
        <dbReference type="SAM" id="Phobius"/>
    </source>
</evidence>
<dbReference type="Proteomes" id="UP000225833">
    <property type="component" value="Unassembled WGS sequence"/>
</dbReference>
<dbReference type="InterPro" id="IPR021814">
    <property type="entry name" value="DUF3394"/>
</dbReference>
<dbReference type="Pfam" id="PF11874">
    <property type="entry name" value="DUF3394"/>
    <property type="match status" value="1"/>
</dbReference>
<evidence type="ECO:0000313" key="3">
    <source>
        <dbReference type="EMBL" id="QTL38455.1"/>
    </source>
</evidence>
<dbReference type="AlphaFoldDB" id="A0A2D0J0M5"/>
<dbReference type="EMBL" id="CP072455">
    <property type="protein sequence ID" value="QTL38455.1"/>
    <property type="molecule type" value="Genomic_DNA"/>
</dbReference>
<feature type="transmembrane region" description="Helical" evidence="1">
    <location>
        <begin position="6"/>
        <end position="27"/>
    </location>
</feature>
<dbReference type="EMBL" id="NIBS01000009">
    <property type="protein sequence ID" value="PHM27795.1"/>
    <property type="molecule type" value="Genomic_DNA"/>
</dbReference>
<keyword evidence="5" id="KW-1185">Reference proteome</keyword>
<dbReference type="RefSeq" id="WP_145956625.1">
    <property type="nucleotide sequence ID" value="NZ_CAWNNJ010000163.1"/>
</dbReference>
<protein>
    <submittedName>
        <fullName evidence="2">C4-dicarboxylate ABC transporter permease</fullName>
    </submittedName>
    <submittedName>
        <fullName evidence="3">DUF3394 domain-containing protein</fullName>
    </submittedName>
</protein>
<gene>
    <name evidence="3" type="ORF">HGO23_11040</name>
    <name evidence="2" type="ORF">Xbud_02104</name>
</gene>